<sequence>MFKTEDSVSGKREVTMEMQWINNSNLVRLYDDWGFENDLYQWNNKLSSTAQRPACPKDTDTKFWANASLKGGTAVFIFNEGLSSAKNKAISPYLDRNHLSDTCNQGTIGIGIGEPKKIPNYGGGEAGQKINQRAFVRLSLPKGNASWSHISSASSFLPNNCPKGVHQDCMGLHEEPGNTWSEKNMGGDTDMLLLNKKRGWKTPAYFSWDEFASKRPQGIGRG</sequence>
<reference evidence="1 2" key="1">
    <citation type="journal article" date="2017" name="Elife">
        <title>Extensive horizontal gene transfer in cheese-associated bacteria.</title>
        <authorList>
            <person name="Bonham K.S."/>
            <person name="Wolfe B.E."/>
            <person name="Dutton R.J."/>
        </authorList>
    </citation>
    <scope>NUCLEOTIDE SEQUENCE [LARGE SCALE GENOMIC DNA]</scope>
    <source>
        <strain evidence="1 2">947_7</strain>
    </source>
</reference>
<dbReference type="AlphaFoldDB" id="A0A2A3YYS0"/>
<dbReference type="Proteomes" id="UP000217564">
    <property type="component" value="Unassembled WGS sequence"/>
</dbReference>
<proteinExistence type="predicted"/>
<comment type="caution">
    <text evidence="1">The sequence shown here is derived from an EMBL/GenBank/DDBJ whole genome shotgun (WGS) entry which is preliminary data.</text>
</comment>
<evidence type="ECO:0000313" key="2">
    <source>
        <dbReference type="Proteomes" id="UP000217564"/>
    </source>
</evidence>
<gene>
    <name evidence="1" type="ORF">CIK64_18405</name>
</gene>
<dbReference type="EMBL" id="NRGP01000038">
    <property type="protein sequence ID" value="PCC44942.1"/>
    <property type="molecule type" value="Genomic_DNA"/>
</dbReference>
<organism evidence="1 2">
    <name type="scientific">Brevibacterium aurantiacum</name>
    <dbReference type="NCBI Taxonomy" id="273384"/>
    <lineage>
        <taxon>Bacteria</taxon>
        <taxon>Bacillati</taxon>
        <taxon>Actinomycetota</taxon>
        <taxon>Actinomycetes</taxon>
        <taxon>Micrococcales</taxon>
        <taxon>Brevibacteriaceae</taxon>
        <taxon>Brevibacterium</taxon>
    </lineage>
</organism>
<name>A0A2A3YYS0_BREAU</name>
<dbReference type="RefSeq" id="WP_096163112.1">
    <property type="nucleotide sequence ID" value="NZ_JABUXY010000043.1"/>
</dbReference>
<protein>
    <submittedName>
        <fullName evidence="1">Uncharacterized protein</fullName>
    </submittedName>
</protein>
<evidence type="ECO:0000313" key="1">
    <source>
        <dbReference type="EMBL" id="PCC44942.1"/>
    </source>
</evidence>
<accession>A0A2A3YYS0</accession>